<gene>
    <name evidence="5" type="primary">treA</name>
    <name evidence="5" type="ORF">FEAC_27190</name>
</gene>
<dbReference type="Proteomes" id="UP000032336">
    <property type="component" value="Unassembled WGS sequence"/>
</dbReference>
<dbReference type="STRING" id="1121877.FEAC_27190"/>
<name>A0A0D8FQG3_9ACTN</name>
<dbReference type="RefSeq" id="WP_052566402.1">
    <property type="nucleotide sequence ID" value="NZ_JQKF01000053.1"/>
</dbReference>
<evidence type="ECO:0000256" key="1">
    <source>
        <dbReference type="ARBA" id="ARBA00008061"/>
    </source>
</evidence>
<dbReference type="PANTHER" id="PTHR10357">
    <property type="entry name" value="ALPHA-AMYLASE FAMILY MEMBER"/>
    <property type="match status" value="1"/>
</dbReference>
<dbReference type="InterPro" id="IPR045857">
    <property type="entry name" value="O16G_dom_2"/>
</dbReference>
<dbReference type="Gene3D" id="3.90.400.10">
    <property type="entry name" value="Oligo-1,6-glucosidase, Domain 2"/>
    <property type="match status" value="1"/>
</dbReference>
<keyword evidence="3 5" id="KW-0326">Glycosidase</keyword>
<dbReference type="FunFam" id="3.90.400.10:FF:000002">
    <property type="entry name" value="Sucrose isomerase"/>
    <property type="match status" value="1"/>
</dbReference>
<feature type="domain" description="Glycosyl hydrolase family 13 catalytic" evidence="4">
    <location>
        <begin position="17"/>
        <end position="398"/>
    </location>
</feature>
<dbReference type="SUPFAM" id="SSF51445">
    <property type="entry name" value="(Trans)glycosidases"/>
    <property type="match status" value="1"/>
</dbReference>
<evidence type="ECO:0000256" key="2">
    <source>
        <dbReference type="ARBA" id="ARBA00022801"/>
    </source>
</evidence>
<sequence>MPNIAHPTWLRNATIYQIYVRSFADSNADGYGDIDGVIEHLPYIESLGVDAIWMSPIMPSPNHDWGYDVSDYYSVAGDYGGIDALQRLIRAASKASLKVILDLVPNHTSSEHPWFKSARSDRNSHYRDYYVWADPSITGGPPNNWLDATGGSAWSYDTHSKQYYLHNFLPTQPDLNWWNPLVHEEFQKILRFWFDLGIDGFRIDVAHGIYKDQLLRDDPVANPGQNRHFEHFGLAETYSKNRPEVHALYRNWRQLAASYQPPKVLIGETWVSDLDTLVSFYGNNDELDLAMNFPFTFSDFSSRSLAPLVTETLDKLTNGAHCCWAASNHDISRFPTRWSADDDTRIRSALILLTTLPGTLILYYGDELGLGDSIIDDHFLQDEMTSASTASFRRDYARRPMPWNGSRQHGFTRGTPWLPFGQVTTSVETQLADEHSILNLTRRLLSLRNTIASSNLATLYLDDLSWSYKVDKLEVHINFSDQSIQRHTDGGVLIDNRGLERSISAGENTIEPFSAFIVRRS</sequence>
<dbReference type="PATRIC" id="fig|1121877.4.peg.3046"/>
<evidence type="ECO:0000313" key="6">
    <source>
        <dbReference type="Proteomes" id="UP000032336"/>
    </source>
</evidence>
<keyword evidence="6" id="KW-1185">Reference proteome</keyword>
<evidence type="ECO:0000256" key="3">
    <source>
        <dbReference type="ARBA" id="ARBA00023295"/>
    </source>
</evidence>
<proteinExistence type="inferred from homology"/>
<dbReference type="InterPro" id="IPR006047">
    <property type="entry name" value="GH13_cat_dom"/>
</dbReference>
<dbReference type="AlphaFoldDB" id="A0A0D8FQG3"/>
<dbReference type="SMART" id="SM00642">
    <property type="entry name" value="Aamy"/>
    <property type="match status" value="1"/>
</dbReference>
<dbReference type="PANTHER" id="PTHR10357:SF179">
    <property type="entry name" value="NEUTRAL AND BASIC AMINO ACID TRANSPORT PROTEIN RBAT"/>
    <property type="match status" value="1"/>
</dbReference>
<dbReference type="Pfam" id="PF00128">
    <property type="entry name" value="Alpha-amylase"/>
    <property type="match status" value="1"/>
</dbReference>
<reference evidence="5 6" key="1">
    <citation type="submission" date="2015-01" db="EMBL/GenBank/DDBJ databases">
        <title>Draft genome of the acidophilic iron oxidizer Ferrimicrobium acidiphilum strain T23.</title>
        <authorList>
            <person name="Poehlein A."/>
            <person name="Eisen S."/>
            <person name="Schloemann M."/>
            <person name="Johnson B.D."/>
            <person name="Daniel R."/>
            <person name="Muehling M."/>
        </authorList>
    </citation>
    <scope>NUCLEOTIDE SEQUENCE [LARGE SCALE GENOMIC DNA]</scope>
    <source>
        <strain evidence="5 6">T23</strain>
    </source>
</reference>
<evidence type="ECO:0000259" key="4">
    <source>
        <dbReference type="SMART" id="SM00642"/>
    </source>
</evidence>
<dbReference type="EMBL" id="JXUW01000037">
    <property type="protein sequence ID" value="KJE75525.1"/>
    <property type="molecule type" value="Genomic_DNA"/>
</dbReference>
<organism evidence="5 6">
    <name type="scientific">Ferrimicrobium acidiphilum DSM 19497</name>
    <dbReference type="NCBI Taxonomy" id="1121877"/>
    <lineage>
        <taxon>Bacteria</taxon>
        <taxon>Bacillati</taxon>
        <taxon>Actinomycetota</taxon>
        <taxon>Acidimicrobiia</taxon>
        <taxon>Acidimicrobiales</taxon>
        <taxon>Acidimicrobiaceae</taxon>
        <taxon>Ferrimicrobium</taxon>
    </lineage>
</organism>
<protein>
    <submittedName>
        <fullName evidence="5">Trehalose-6-phosphate hydrolase</fullName>
        <ecNumber evidence="5">3.2.1.93</ecNumber>
    </submittedName>
</protein>
<dbReference type="Gene3D" id="3.20.20.80">
    <property type="entry name" value="Glycosidases"/>
    <property type="match status" value="1"/>
</dbReference>
<comment type="similarity">
    <text evidence="1">Belongs to the glycosyl hydrolase 13 family.</text>
</comment>
<dbReference type="eggNOG" id="COG0366">
    <property type="taxonomic scope" value="Bacteria"/>
</dbReference>
<dbReference type="GO" id="GO:0009313">
    <property type="term" value="P:oligosaccharide catabolic process"/>
    <property type="evidence" value="ECO:0007669"/>
    <property type="project" value="TreeGrafter"/>
</dbReference>
<dbReference type="GeneID" id="78373707"/>
<keyword evidence="2 5" id="KW-0378">Hydrolase</keyword>
<dbReference type="InterPro" id="IPR017853">
    <property type="entry name" value="GH"/>
</dbReference>
<evidence type="ECO:0000313" key="5">
    <source>
        <dbReference type="EMBL" id="KJE75525.1"/>
    </source>
</evidence>
<dbReference type="GO" id="GO:0004556">
    <property type="term" value="F:alpha-amylase activity"/>
    <property type="evidence" value="ECO:0007669"/>
    <property type="project" value="TreeGrafter"/>
</dbReference>
<dbReference type="GO" id="GO:0008788">
    <property type="term" value="F:alpha,alpha-phosphotrehalase activity"/>
    <property type="evidence" value="ECO:0007669"/>
    <property type="project" value="UniProtKB-EC"/>
</dbReference>
<comment type="caution">
    <text evidence="5">The sequence shown here is derived from an EMBL/GenBank/DDBJ whole genome shotgun (WGS) entry which is preliminary data.</text>
</comment>
<accession>A0A0D8FQG3</accession>
<dbReference type="EC" id="3.2.1.93" evidence="5"/>